<dbReference type="NCBIfam" id="TIGR00112">
    <property type="entry name" value="proC"/>
    <property type="match status" value="1"/>
</dbReference>
<dbReference type="GO" id="GO:0055129">
    <property type="term" value="P:L-proline biosynthetic process"/>
    <property type="evidence" value="ECO:0007669"/>
    <property type="project" value="UniProtKB-UniRule"/>
</dbReference>
<reference evidence="15 16" key="1">
    <citation type="journal article" date="2010" name="Stand. Genomic Sci.">
        <title>Complete genome sequence of Acetohalobium arabaticum type strain (Z-7288).</title>
        <authorList>
            <person name="Sikorski J."/>
            <person name="Lapidus A."/>
            <person name="Chertkov O."/>
            <person name="Lucas S."/>
            <person name="Copeland A."/>
            <person name="Glavina Del Rio T."/>
            <person name="Nolan M."/>
            <person name="Tice H."/>
            <person name="Cheng J.F."/>
            <person name="Han C."/>
            <person name="Brambilla E."/>
            <person name="Pitluck S."/>
            <person name="Liolios K."/>
            <person name="Ivanova N."/>
            <person name="Mavromatis K."/>
            <person name="Mikhailova N."/>
            <person name="Pati A."/>
            <person name="Bruce D."/>
            <person name="Detter C."/>
            <person name="Tapia R."/>
            <person name="Goodwin L."/>
            <person name="Chen A."/>
            <person name="Palaniappan K."/>
            <person name="Land M."/>
            <person name="Hauser L."/>
            <person name="Chang Y.J."/>
            <person name="Jeffries C.D."/>
            <person name="Rohde M."/>
            <person name="Goker M."/>
            <person name="Spring S."/>
            <person name="Woyke T."/>
            <person name="Bristow J."/>
            <person name="Eisen J.A."/>
            <person name="Markowitz V."/>
            <person name="Hugenholtz P."/>
            <person name="Kyrpides N.C."/>
            <person name="Klenk H.P."/>
        </authorList>
    </citation>
    <scope>NUCLEOTIDE SEQUENCE [LARGE SCALE GENOMIC DNA]</scope>
    <source>
        <strain evidence="16">ATCC 49924 / DSM 5501 / Z-7288</strain>
    </source>
</reference>
<evidence type="ECO:0000256" key="7">
    <source>
        <dbReference type="ARBA" id="ARBA00023002"/>
    </source>
</evidence>
<sequence>MNKIGIIGAGSMAEALINGLINENQVDKEAVIASDISDQRREVMTDKYGIEIVADNHKVVTESDYIFLAVKPQVIGDVIEEVADLFTTEQKVISIAAGVSTEQLEEMISAKVPVVRIMPNTPALVQEGVLAYSLGRQATEEFGRELEDLLSPVGKVIKVKEALMPAVTGLSGSGPAYVALILEALVAGGVKLGLSHSDSKDLAIQTLAGTAKLAAESDEHLAVLRDQVTSPGGTTAEALYRLEKSGIRSGLIEAVAASAEKAQEL</sequence>
<evidence type="ECO:0000256" key="3">
    <source>
        <dbReference type="ARBA" id="ARBA00022490"/>
    </source>
</evidence>
<comment type="function">
    <text evidence="8 9">Catalyzes the reduction of 1-pyrroline-5-carboxylate (PCA) to L-proline.</text>
</comment>
<feature type="binding site" evidence="11">
    <location>
        <position position="56"/>
    </location>
    <ligand>
        <name>NADPH</name>
        <dbReference type="ChEBI" id="CHEBI:57783"/>
    </ligand>
</feature>
<dbReference type="InterPro" id="IPR053790">
    <property type="entry name" value="P5CR-like_CS"/>
</dbReference>
<dbReference type="InterPro" id="IPR036291">
    <property type="entry name" value="NAD(P)-bd_dom_sf"/>
</dbReference>
<dbReference type="UniPathway" id="UPA00098">
    <property type="reaction ID" value="UER00361"/>
</dbReference>
<feature type="domain" description="Pyrroline-5-carboxylate reductase dimerisation" evidence="14">
    <location>
        <begin position="161"/>
        <end position="265"/>
    </location>
</feature>
<dbReference type="GO" id="GO:0004735">
    <property type="term" value="F:pyrroline-5-carboxylate reductase activity"/>
    <property type="evidence" value="ECO:0007669"/>
    <property type="project" value="UniProtKB-UniRule"/>
</dbReference>
<dbReference type="FunFam" id="1.10.3730.10:FF:000001">
    <property type="entry name" value="Pyrroline-5-carboxylate reductase"/>
    <property type="match status" value="1"/>
</dbReference>
<proteinExistence type="inferred from homology"/>
<evidence type="ECO:0000256" key="12">
    <source>
        <dbReference type="RuleBase" id="RU003903"/>
    </source>
</evidence>
<accession>D9QPH0</accession>
<feature type="domain" description="Pyrroline-5-carboxylate reductase catalytic N-terminal" evidence="13">
    <location>
        <begin position="3"/>
        <end position="98"/>
    </location>
</feature>
<dbReference type="PANTHER" id="PTHR11645">
    <property type="entry name" value="PYRROLINE-5-CARBOXYLATE REDUCTASE"/>
    <property type="match status" value="1"/>
</dbReference>
<organism evidence="15 16">
    <name type="scientific">Acetohalobium arabaticum (strain ATCC 49924 / DSM 5501 / Z-7288)</name>
    <dbReference type="NCBI Taxonomy" id="574087"/>
    <lineage>
        <taxon>Bacteria</taxon>
        <taxon>Bacillati</taxon>
        <taxon>Bacillota</taxon>
        <taxon>Clostridia</taxon>
        <taxon>Halanaerobiales</taxon>
        <taxon>Halobacteroidaceae</taxon>
        <taxon>Acetohalobium</taxon>
    </lineage>
</organism>
<dbReference type="Proteomes" id="UP000001661">
    <property type="component" value="Chromosome"/>
</dbReference>
<feature type="binding site" evidence="11">
    <location>
        <begin position="69"/>
        <end position="72"/>
    </location>
    <ligand>
        <name>NADP(+)</name>
        <dbReference type="ChEBI" id="CHEBI:58349"/>
    </ligand>
</feature>
<comment type="catalytic activity">
    <reaction evidence="9 12">
        <text>L-proline + NADP(+) = (S)-1-pyrroline-5-carboxylate + NADPH + 2 H(+)</text>
        <dbReference type="Rhea" id="RHEA:14109"/>
        <dbReference type="ChEBI" id="CHEBI:15378"/>
        <dbReference type="ChEBI" id="CHEBI:17388"/>
        <dbReference type="ChEBI" id="CHEBI:57783"/>
        <dbReference type="ChEBI" id="CHEBI:58349"/>
        <dbReference type="ChEBI" id="CHEBI:60039"/>
        <dbReference type="EC" id="1.5.1.2"/>
    </reaction>
</comment>
<evidence type="ECO:0000256" key="5">
    <source>
        <dbReference type="ARBA" id="ARBA00022650"/>
    </source>
</evidence>
<evidence type="ECO:0000259" key="14">
    <source>
        <dbReference type="Pfam" id="PF14748"/>
    </source>
</evidence>
<dbReference type="GO" id="GO:0005737">
    <property type="term" value="C:cytoplasm"/>
    <property type="evidence" value="ECO:0007669"/>
    <property type="project" value="UniProtKB-SubCell"/>
</dbReference>
<name>D9QPH0_ACEAZ</name>
<dbReference type="OrthoDB" id="9805754at2"/>
<dbReference type="SUPFAM" id="SSF48179">
    <property type="entry name" value="6-phosphogluconate dehydrogenase C-terminal domain-like"/>
    <property type="match status" value="1"/>
</dbReference>
<feature type="binding site" evidence="11">
    <location>
        <begin position="7"/>
        <end position="12"/>
    </location>
    <ligand>
        <name>NADP(+)</name>
        <dbReference type="ChEBI" id="CHEBI:58349"/>
    </ligand>
</feature>
<dbReference type="Pfam" id="PF14748">
    <property type="entry name" value="P5CR_dimer"/>
    <property type="match status" value="1"/>
</dbReference>
<evidence type="ECO:0000256" key="6">
    <source>
        <dbReference type="ARBA" id="ARBA00022857"/>
    </source>
</evidence>
<dbReference type="eggNOG" id="COG0345">
    <property type="taxonomic scope" value="Bacteria"/>
</dbReference>
<evidence type="ECO:0000313" key="15">
    <source>
        <dbReference type="EMBL" id="ADL12411.1"/>
    </source>
</evidence>
<dbReference type="InterPro" id="IPR008927">
    <property type="entry name" value="6-PGluconate_DH-like_C_sf"/>
</dbReference>
<evidence type="ECO:0000256" key="8">
    <source>
        <dbReference type="ARBA" id="ARBA00058118"/>
    </source>
</evidence>
<dbReference type="PANTHER" id="PTHR11645:SF0">
    <property type="entry name" value="PYRROLINE-5-CARBOXYLATE REDUCTASE 3"/>
    <property type="match status" value="1"/>
</dbReference>
<dbReference type="HAMAP" id="MF_01925">
    <property type="entry name" value="P5C_reductase"/>
    <property type="match status" value="1"/>
</dbReference>
<evidence type="ECO:0000313" key="16">
    <source>
        <dbReference type="Proteomes" id="UP000001661"/>
    </source>
</evidence>
<comment type="similarity">
    <text evidence="2 9 12">Belongs to the pyrroline-5-carboxylate reductase family.</text>
</comment>
<dbReference type="EMBL" id="CP002105">
    <property type="protein sequence ID" value="ADL12411.1"/>
    <property type="molecule type" value="Genomic_DNA"/>
</dbReference>
<evidence type="ECO:0000256" key="9">
    <source>
        <dbReference type="HAMAP-Rule" id="MF_01925"/>
    </source>
</evidence>
<keyword evidence="16" id="KW-1185">Reference proteome</keyword>
<evidence type="ECO:0000256" key="1">
    <source>
        <dbReference type="ARBA" id="ARBA00004496"/>
    </source>
</evidence>
<dbReference type="Pfam" id="PF03807">
    <property type="entry name" value="F420_oxidored"/>
    <property type="match status" value="1"/>
</dbReference>
<evidence type="ECO:0000256" key="10">
    <source>
        <dbReference type="NCBIfam" id="TIGR00112"/>
    </source>
</evidence>
<evidence type="ECO:0000256" key="4">
    <source>
        <dbReference type="ARBA" id="ARBA00022605"/>
    </source>
</evidence>
<dbReference type="STRING" id="574087.Acear_0877"/>
<evidence type="ECO:0000259" key="13">
    <source>
        <dbReference type="Pfam" id="PF03807"/>
    </source>
</evidence>
<dbReference type="EC" id="1.5.1.2" evidence="9 10"/>
<dbReference type="HOGENOM" id="CLU_042344_3_1_9"/>
<dbReference type="RefSeq" id="WP_013277857.1">
    <property type="nucleotide sequence ID" value="NC_014378.1"/>
</dbReference>
<dbReference type="KEGG" id="aar:Acear_0877"/>
<gene>
    <name evidence="9" type="primary">proC</name>
    <name evidence="15" type="ordered locus">Acear_0877</name>
</gene>
<protein>
    <recommendedName>
        <fullName evidence="9 10">Pyrroline-5-carboxylate reductase</fullName>
        <shortName evidence="9">P5C reductase</shortName>
        <shortName evidence="9">P5CR</shortName>
        <ecNumber evidence="9 10">1.5.1.2</ecNumber>
    </recommendedName>
    <alternativeName>
        <fullName evidence="9">PCA reductase</fullName>
    </alternativeName>
</protein>
<keyword evidence="7 9" id="KW-0560">Oxidoreductase</keyword>
<dbReference type="PROSITE" id="PS00521">
    <property type="entry name" value="P5CR"/>
    <property type="match status" value="1"/>
</dbReference>
<dbReference type="FunFam" id="3.40.50.720:FF:000190">
    <property type="entry name" value="Pyrroline-5-carboxylate reductase"/>
    <property type="match status" value="1"/>
</dbReference>
<dbReference type="Gene3D" id="3.40.50.720">
    <property type="entry name" value="NAD(P)-binding Rossmann-like Domain"/>
    <property type="match status" value="1"/>
</dbReference>
<evidence type="ECO:0000256" key="11">
    <source>
        <dbReference type="PIRSR" id="PIRSR000193-1"/>
    </source>
</evidence>
<keyword evidence="5 9" id="KW-0641">Proline biosynthesis</keyword>
<dbReference type="InterPro" id="IPR000304">
    <property type="entry name" value="Pyrroline-COOH_reductase"/>
</dbReference>
<dbReference type="SUPFAM" id="SSF51735">
    <property type="entry name" value="NAD(P)-binding Rossmann-fold domains"/>
    <property type="match status" value="1"/>
</dbReference>
<keyword evidence="4 9" id="KW-0028">Amino-acid biosynthesis</keyword>
<comment type="catalytic activity">
    <reaction evidence="9">
        <text>L-proline + NAD(+) = (S)-1-pyrroline-5-carboxylate + NADH + 2 H(+)</text>
        <dbReference type="Rhea" id="RHEA:14105"/>
        <dbReference type="ChEBI" id="CHEBI:15378"/>
        <dbReference type="ChEBI" id="CHEBI:17388"/>
        <dbReference type="ChEBI" id="CHEBI:57540"/>
        <dbReference type="ChEBI" id="CHEBI:57945"/>
        <dbReference type="ChEBI" id="CHEBI:60039"/>
        <dbReference type="EC" id="1.5.1.2"/>
    </reaction>
</comment>
<evidence type="ECO:0000256" key="2">
    <source>
        <dbReference type="ARBA" id="ARBA00005525"/>
    </source>
</evidence>
<comment type="subcellular location">
    <subcellularLocation>
        <location evidence="1 9">Cytoplasm</location>
    </subcellularLocation>
</comment>
<dbReference type="AlphaFoldDB" id="D9QPH0"/>
<dbReference type="InterPro" id="IPR029036">
    <property type="entry name" value="P5CR_dimer"/>
</dbReference>
<dbReference type="Gene3D" id="1.10.3730.10">
    <property type="entry name" value="ProC C-terminal domain-like"/>
    <property type="match status" value="1"/>
</dbReference>
<comment type="pathway">
    <text evidence="9 12">Amino-acid biosynthesis; L-proline biosynthesis; L-proline from L-glutamate 5-semialdehyde: step 1/1.</text>
</comment>
<keyword evidence="6 9" id="KW-0521">NADP</keyword>
<dbReference type="InterPro" id="IPR028939">
    <property type="entry name" value="P5C_Rdtase_cat_N"/>
</dbReference>
<dbReference type="PIRSF" id="PIRSF000193">
    <property type="entry name" value="Pyrrol-5-carb_rd"/>
    <property type="match status" value="1"/>
</dbReference>
<keyword evidence="3 9" id="KW-0963">Cytoplasm</keyword>